<proteinExistence type="predicted"/>
<evidence type="ECO:0000313" key="2">
    <source>
        <dbReference type="Proteomes" id="UP000008237"/>
    </source>
</evidence>
<dbReference type="EMBL" id="GL447771">
    <property type="protein sequence ID" value="EFN85922.1"/>
    <property type="molecule type" value="Genomic_DNA"/>
</dbReference>
<dbReference type="Gene3D" id="3.30.420.10">
    <property type="entry name" value="Ribonuclease H-like superfamily/Ribonuclease H"/>
    <property type="match status" value="1"/>
</dbReference>
<gene>
    <name evidence="1" type="ORF">EAI_10657</name>
</gene>
<keyword evidence="1" id="KW-0808">Transferase</keyword>
<dbReference type="PANTHER" id="PTHR46060">
    <property type="entry name" value="MARINER MOS1 TRANSPOSASE-LIKE PROTEIN"/>
    <property type="match status" value="1"/>
</dbReference>
<dbReference type="GO" id="GO:0003676">
    <property type="term" value="F:nucleic acid binding"/>
    <property type="evidence" value="ECO:0007669"/>
    <property type="project" value="InterPro"/>
</dbReference>
<organism evidence="2">
    <name type="scientific">Harpegnathos saltator</name>
    <name type="common">Jerdon's jumping ant</name>
    <dbReference type="NCBI Taxonomy" id="610380"/>
    <lineage>
        <taxon>Eukaryota</taxon>
        <taxon>Metazoa</taxon>
        <taxon>Ecdysozoa</taxon>
        <taxon>Arthropoda</taxon>
        <taxon>Hexapoda</taxon>
        <taxon>Insecta</taxon>
        <taxon>Pterygota</taxon>
        <taxon>Neoptera</taxon>
        <taxon>Endopterygota</taxon>
        <taxon>Hymenoptera</taxon>
        <taxon>Apocrita</taxon>
        <taxon>Aculeata</taxon>
        <taxon>Formicoidea</taxon>
        <taxon>Formicidae</taxon>
        <taxon>Ponerinae</taxon>
        <taxon>Ponerini</taxon>
        <taxon>Harpegnathos</taxon>
    </lineage>
</organism>
<dbReference type="InterPro" id="IPR052709">
    <property type="entry name" value="Transposase-MT_Hybrid"/>
</dbReference>
<dbReference type="GO" id="GO:0008168">
    <property type="term" value="F:methyltransferase activity"/>
    <property type="evidence" value="ECO:0007669"/>
    <property type="project" value="UniProtKB-KW"/>
</dbReference>
<dbReference type="PANTHER" id="PTHR46060:SF1">
    <property type="entry name" value="MARINER MOS1 TRANSPOSASE-LIKE PROTEIN"/>
    <property type="match status" value="1"/>
</dbReference>
<sequence length="101" mass="11958">ISLHDNSQPHVAKQVKTYLKTLNWEVLSHPPYSPDIAPSACYLFRSMAHCLSKQRFTSYEDTKNWVDSWIVSKDEEFFRRSIRMLPEKWEKSVASNGQYFE</sequence>
<feature type="non-terminal residue" evidence="1">
    <location>
        <position position="1"/>
    </location>
</feature>
<keyword evidence="1" id="KW-0489">Methyltransferase</keyword>
<dbReference type="AlphaFoldDB" id="E2BEF8"/>
<reference evidence="1 2" key="1">
    <citation type="journal article" date="2010" name="Science">
        <title>Genomic comparison of the ants Camponotus floridanus and Harpegnathos saltator.</title>
        <authorList>
            <person name="Bonasio R."/>
            <person name="Zhang G."/>
            <person name="Ye C."/>
            <person name="Mutti N.S."/>
            <person name="Fang X."/>
            <person name="Qin N."/>
            <person name="Donahue G."/>
            <person name="Yang P."/>
            <person name="Li Q."/>
            <person name="Li C."/>
            <person name="Zhang P."/>
            <person name="Huang Z."/>
            <person name="Berger S.L."/>
            <person name="Reinberg D."/>
            <person name="Wang J."/>
            <person name="Liebig J."/>
        </authorList>
    </citation>
    <scope>NUCLEOTIDE SEQUENCE [LARGE SCALE GENOMIC DNA]</scope>
    <source>
        <strain evidence="1 2">R22 G/1</strain>
    </source>
</reference>
<keyword evidence="2" id="KW-1185">Reference proteome</keyword>
<dbReference type="Proteomes" id="UP000008237">
    <property type="component" value="Unassembled WGS sequence"/>
</dbReference>
<dbReference type="GO" id="GO:0032259">
    <property type="term" value="P:methylation"/>
    <property type="evidence" value="ECO:0007669"/>
    <property type="project" value="UniProtKB-KW"/>
</dbReference>
<dbReference type="InterPro" id="IPR036397">
    <property type="entry name" value="RNaseH_sf"/>
</dbReference>
<name>E2BEF8_HARSA</name>
<dbReference type="OMA" id="IAPSACY"/>
<feature type="non-terminal residue" evidence="1">
    <location>
        <position position="101"/>
    </location>
</feature>
<protein>
    <submittedName>
        <fullName evidence="1">Histone-lysine N-methyltransferase SETMAR</fullName>
    </submittedName>
</protein>
<evidence type="ECO:0000313" key="1">
    <source>
        <dbReference type="EMBL" id="EFN85922.1"/>
    </source>
</evidence>
<dbReference type="InParanoid" id="E2BEF8"/>
<accession>E2BEF8</accession>